<organism evidence="2 3">
    <name type="scientific">Rhipicephalus sanguineus</name>
    <name type="common">Brown dog tick</name>
    <name type="synonym">Ixodes sanguineus</name>
    <dbReference type="NCBI Taxonomy" id="34632"/>
    <lineage>
        <taxon>Eukaryota</taxon>
        <taxon>Metazoa</taxon>
        <taxon>Ecdysozoa</taxon>
        <taxon>Arthropoda</taxon>
        <taxon>Chelicerata</taxon>
        <taxon>Arachnida</taxon>
        <taxon>Acari</taxon>
        <taxon>Parasitiformes</taxon>
        <taxon>Ixodida</taxon>
        <taxon>Ixodoidea</taxon>
        <taxon>Ixodidae</taxon>
        <taxon>Rhipicephalinae</taxon>
        <taxon>Rhipicephalus</taxon>
        <taxon>Rhipicephalus</taxon>
    </lineage>
</organism>
<dbReference type="EMBL" id="JABSTV010001249">
    <property type="protein sequence ID" value="KAH7961010.1"/>
    <property type="molecule type" value="Genomic_DNA"/>
</dbReference>
<sequence length="131" mass="14279">MSMHVTVEGEDITPEECLESGWTTAISKRKSQSQPDVNSRESSTQRGGSHTPAAIVIKKRLTATSRLPCLPREHFRIIIRPRGGMDVRRISQIKVTQALAMAAQLAPAETEGDIVQNIFVVSTPTEKNAGA</sequence>
<evidence type="ECO:0000256" key="1">
    <source>
        <dbReference type="SAM" id="MobiDB-lite"/>
    </source>
</evidence>
<name>A0A9D4PY61_RHISA</name>
<keyword evidence="3" id="KW-1185">Reference proteome</keyword>
<dbReference type="AlphaFoldDB" id="A0A9D4PY61"/>
<proteinExistence type="predicted"/>
<accession>A0A9D4PY61</accession>
<reference evidence="2" key="1">
    <citation type="journal article" date="2020" name="Cell">
        <title>Large-Scale Comparative Analyses of Tick Genomes Elucidate Their Genetic Diversity and Vector Capacities.</title>
        <authorList>
            <consortium name="Tick Genome and Microbiome Consortium (TIGMIC)"/>
            <person name="Jia N."/>
            <person name="Wang J."/>
            <person name="Shi W."/>
            <person name="Du L."/>
            <person name="Sun Y."/>
            <person name="Zhan W."/>
            <person name="Jiang J.F."/>
            <person name="Wang Q."/>
            <person name="Zhang B."/>
            <person name="Ji P."/>
            <person name="Bell-Sakyi L."/>
            <person name="Cui X.M."/>
            <person name="Yuan T.T."/>
            <person name="Jiang B.G."/>
            <person name="Yang W.F."/>
            <person name="Lam T.T."/>
            <person name="Chang Q.C."/>
            <person name="Ding S.J."/>
            <person name="Wang X.J."/>
            <person name="Zhu J.G."/>
            <person name="Ruan X.D."/>
            <person name="Zhao L."/>
            <person name="Wei J.T."/>
            <person name="Ye R.Z."/>
            <person name="Que T.C."/>
            <person name="Du C.H."/>
            <person name="Zhou Y.H."/>
            <person name="Cheng J.X."/>
            <person name="Dai P.F."/>
            <person name="Guo W.B."/>
            <person name="Han X.H."/>
            <person name="Huang E.J."/>
            <person name="Li L.F."/>
            <person name="Wei W."/>
            <person name="Gao Y.C."/>
            <person name="Liu J.Z."/>
            <person name="Shao H.Z."/>
            <person name="Wang X."/>
            <person name="Wang C.C."/>
            <person name="Yang T.C."/>
            <person name="Huo Q.B."/>
            <person name="Li W."/>
            <person name="Chen H.Y."/>
            <person name="Chen S.E."/>
            <person name="Zhou L.G."/>
            <person name="Ni X.B."/>
            <person name="Tian J.H."/>
            <person name="Sheng Y."/>
            <person name="Liu T."/>
            <person name="Pan Y.S."/>
            <person name="Xia L.Y."/>
            <person name="Li J."/>
            <person name="Zhao F."/>
            <person name="Cao W.C."/>
        </authorList>
    </citation>
    <scope>NUCLEOTIDE SEQUENCE</scope>
    <source>
        <strain evidence="2">Rsan-2018</strain>
    </source>
</reference>
<feature type="compositionally biased region" description="Polar residues" evidence="1">
    <location>
        <begin position="21"/>
        <end position="48"/>
    </location>
</feature>
<gene>
    <name evidence="2" type="ORF">HPB52_000769</name>
</gene>
<feature type="region of interest" description="Disordered" evidence="1">
    <location>
        <begin position="1"/>
        <end position="53"/>
    </location>
</feature>
<evidence type="ECO:0000313" key="3">
    <source>
        <dbReference type="Proteomes" id="UP000821837"/>
    </source>
</evidence>
<reference evidence="2" key="2">
    <citation type="submission" date="2021-09" db="EMBL/GenBank/DDBJ databases">
        <authorList>
            <person name="Jia N."/>
            <person name="Wang J."/>
            <person name="Shi W."/>
            <person name="Du L."/>
            <person name="Sun Y."/>
            <person name="Zhan W."/>
            <person name="Jiang J."/>
            <person name="Wang Q."/>
            <person name="Zhang B."/>
            <person name="Ji P."/>
            <person name="Sakyi L.B."/>
            <person name="Cui X."/>
            <person name="Yuan T."/>
            <person name="Jiang B."/>
            <person name="Yang W."/>
            <person name="Lam T.T.-Y."/>
            <person name="Chang Q."/>
            <person name="Ding S."/>
            <person name="Wang X."/>
            <person name="Zhu J."/>
            <person name="Ruan X."/>
            <person name="Zhao L."/>
            <person name="Wei J."/>
            <person name="Que T."/>
            <person name="Du C."/>
            <person name="Cheng J."/>
            <person name="Dai P."/>
            <person name="Han X."/>
            <person name="Huang E."/>
            <person name="Gao Y."/>
            <person name="Liu J."/>
            <person name="Shao H."/>
            <person name="Ye R."/>
            <person name="Li L."/>
            <person name="Wei W."/>
            <person name="Wang X."/>
            <person name="Wang C."/>
            <person name="Huo Q."/>
            <person name="Li W."/>
            <person name="Guo W."/>
            <person name="Chen H."/>
            <person name="Chen S."/>
            <person name="Zhou L."/>
            <person name="Zhou L."/>
            <person name="Ni X."/>
            <person name="Tian J."/>
            <person name="Zhou Y."/>
            <person name="Sheng Y."/>
            <person name="Liu T."/>
            <person name="Pan Y."/>
            <person name="Xia L."/>
            <person name="Li J."/>
            <person name="Zhao F."/>
            <person name="Cao W."/>
        </authorList>
    </citation>
    <scope>NUCLEOTIDE SEQUENCE</scope>
    <source>
        <strain evidence="2">Rsan-2018</strain>
        <tissue evidence="2">Larvae</tissue>
    </source>
</reference>
<feature type="compositionally biased region" description="Acidic residues" evidence="1">
    <location>
        <begin position="8"/>
        <end position="18"/>
    </location>
</feature>
<protein>
    <submittedName>
        <fullName evidence="2">Uncharacterized protein</fullName>
    </submittedName>
</protein>
<dbReference type="Proteomes" id="UP000821837">
    <property type="component" value="Chromosome 3"/>
</dbReference>
<comment type="caution">
    <text evidence="2">The sequence shown here is derived from an EMBL/GenBank/DDBJ whole genome shotgun (WGS) entry which is preliminary data.</text>
</comment>
<evidence type="ECO:0000313" key="2">
    <source>
        <dbReference type="EMBL" id="KAH7961010.1"/>
    </source>
</evidence>